<sequence length="111" mass="12154">MVSKMTESEFLQYSDDLFGYIEEKIDEGGWDLDCEAGGNVLTIEAESGEQIIVNRHAATQELWIAAKSGGYHFACKNGQWLSARDGSEFFAVLNQVLSAACDDDVSIPVLS</sequence>
<evidence type="ECO:0000256" key="3">
    <source>
        <dbReference type="ARBA" id="ARBA00023004"/>
    </source>
</evidence>
<dbReference type="NCBIfam" id="TIGR03421">
    <property type="entry name" value="FeS_CyaY"/>
    <property type="match status" value="1"/>
</dbReference>
<dbReference type="PROSITE" id="PS50810">
    <property type="entry name" value="FRATAXIN_2"/>
    <property type="match status" value="1"/>
</dbReference>
<dbReference type="PROSITE" id="PS01344">
    <property type="entry name" value="FRATAXIN_1"/>
    <property type="match status" value="1"/>
</dbReference>
<reference evidence="5 6" key="1">
    <citation type="journal article" date="2014" name="PLoS Genet.">
        <title>Hidden diversity in honey bee gut symbionts detected by single-cell genomics.</title>
        <authorList>
            <person name="Engel P."/>
            <person name="Stepanauskas R."/>
            <person name="Moran N."/>
        </authorList>
    </citation>
    <scope>NUCLEOTIDE SEQUENCE [LARGE SCALE GENOMIC DNA]</scope>
    <source>
        <strain evidence="5 6">SCGC AB-598-J21</strain>
    </source>
</reference>
<protein>
    <recommendedName>
        <fullName evidence="4">Iron-sulfur cluster assembly protein CyaY</fullName>
    </recommendedName>
</protein>
<dbReference type="Proteomes" id="UP000027644">
    <property type="component" value="Unassembled WGS sequence"/>
</dbReference>
<dbReference type="InterPro" id="IPR047584">
    <property type="entry name" value="CyaY"/>
</dbReference>
<dbReference type="InterPro" id="IPR020895">
    <property type="entry name" value="Frataxin_CS"/>
</dbReference>
<comment type="similarity">
    <text evidence="1 4">Belongs to the frataxin family.</text>
</comment>
<evidence type="ECO:0000313" key="6">
    <source>
        <dbReference type="Proteomes" id="UP000027644"/>
    </source>
</evidence>
<dbReference type="EMBL" id="AVQL01000434">
    <property type="protein sequence ID" value="KEQ01171.1"/>
    <property type="molecule type" value="Genomic_DNA"/>
</dbReference>
<dbReference type="AlphaFoldDB" id="A0A074V7J6"/>
<keyword evidence="3 4" id="KW-0408">Iron</keyword>
<dbReference type="PANTHER" id="PTHR16821">
    <property type="entry name" value="FRATAXIN"/>
    <property type="match status" value="1"/>
</dbReference>
<evidence type="ECO:0000313" key="5">
    <source>
        <dbReference type="EMBL" id="KEQ01171.1"/>
    </source>
</evidence>
<evidence type="ECO:0000256" key="1">
    <source>
        <dbReference type="ARBA" id="ARBA00008183"/>
    </source>
</evidence>
<dbReference type="CDD" id="cd00503">
    <property type="entry name" value="Frataxin"/>
    <property type="match status" value="1"/>
</dbReference>
<comment type="caution">
    <text evidence="5">The sequence shown here is derived from an EMBL/GenBank/DDBJ whole genome shotgun (WGS) entry which is preliminary data.</text>
</comment>
<dbReference type="Pfam" id="PF01491">
    <property type="entry name" value="Frataxin_Cyay"/>
    <property type="match status" value="1"/>
</dbReference>
<comment type="function">
    <text evidence="4">Involved in iron-sulfur (Fe-S) cluster assembly. May act as a regulator of Fe-S biogenesis.</text>
</comment>
<proteinExistence type="inferred from homology"/>
<dbReference type="GO" id="GO:0005737">
    <property type="term" value="C:cytoplasm"/>
    <property type="evidence" value="ECO:0007669"/>
    <property type="project" value="UniProtKB-ARBA"/>
</dbReference>
<dbReference type="PANTHER" id="PTHR16821:SF2">
    <property type="entry name" value="FRATAXIN, MITOCHONDRIAL"/>
    <property type="match status" value="1"/>
</dbReference>
<dbReference type="GO" id="GO:0016226">
    <property type="term" value="P:iron-sulfur cluster assembly"/>
    <property type="evidence" value="ECO:0007669"/>
    <property type="project" value="UniProtKB-UniRule"/>
</dbReference>
<dbReference type="SMART" id="SM01219">
    <property type="entry name" value="Frataxin_Cyay"/>
    <property type="match status" value="1"/>
</dbReference>
<dbReference type="GO" id="GO:0008199">
    <property type="term" value="F:ferric iron binding"/>
    <property type="evidence" value="ECO:0007669"/>
    <property type="project" value="InterPro"/>
</dbReference>
<gene>
    <name evidence="4" type="primary">cyaY</name>
    <name evidence="5" type="ORF">SASC598J21_010680</name>
</gene>
<dbReference type="InterPro" id="IPR036524">
    <property type="entry name" value="Frataxin/CyaY_sf"/>
</dbReference>
<dbReference type="Gene3D" id="3.30.920.10">
    <property type="entry name" value="Frataxin/CyaY"/>
    <property type="match status" value="1"/>
</dbReference>
<name>A0A074V7J6_9NEIS</name>
<evidence type="ECO:0000256" key="4">
    <source>
        <dbReference type="HAMAP-Rule" id="MF_00142"/>
    </source>
</evidence>
<organism evidence="5 6">
    <name type="scientific">Snodgrassella alvi SCGC AB-598-J21</name>
    <dbReference type="NCBI Taxonomy" id="1385367"/>
    <lineage>
        <taxon>Bacteria</taxon>
        <taxon>Pseudomonadati</taxon>
        <taxon>Pseudomonadota</taxon>
        <taxon>Betaproteobacteria</taxon>
        <taxon>Neisseriales</taxon>
        <taxon>Neisseriaceae</taxon>
        <taxon>Snodgrassella</taxon>
    </lineage>
</organism>
<accession>A0A074V7J6</accession>
<evidence type="ECO:0000256" key="2">
    <source>
        <dbReference type="ARBA" id="ARBA00022723"/>
    </source>
</evidence>
<dbReference type="HAMAP" id="MF_00142">
    <property type="entry name" value="CyaY"/>
    <property type="match status" value="1"/>
</dbReference>
<dbReference type="SUPFAM" id="SSF55387">
    <property type="entry name" value="Frataxin/Nqo15-like"/>
    <property type="match status" value="1"/>
</dbReference>
<dbReference type="InterPro" id="IPR002908">
    <property type="entry name" value="Frataxin/CyaY"/>
</dbReference>
<keyword evidence="2 4" id="KW-0479">Metal-binding</keyword>